<dbReference type="InterPro" id="IPR003660">
    <property type="entry name" value="HAMP_dom"/>
</dbReference>
<evidence type="ECO:0000256" key="1">
    <source>
        <dbReference type="SAM" id="Phobius"/>
    </source>
</evidence>
<keyword evidence="1" id="KW-0812">Transmembrane</keyword>
<feature type="domain" description="HAMP" evidence="2">
    <location>
        <begin position="94"/>
        <end position="146"/>
    </location>
</feature>
<name>A0ABT0U9A3_9BACT</name>
<reference evidence="3 4" key="1">
    <citation type="journal article" date="2022" name="Syst. Appl. Microbiol.">
        <title>Rhodopirellula aestuarii sp. nov., a novel member of the genus Rhodopirellula isolated from brackish sediments collected in the Tagus River estuary, Portugal.</title>
        <authorList>
            <person name="Vitorino I.R."/>
            <person name="Klimek D."/>
            <person name="Calusinska M."/>
            <person name="Lobo-da-Cunha A."/>
            <person name="Vasconcelos V."/>
            <person name="Lage O.M."/>
        </authorList>
    </citation>
    <scope>NUCLEOTIDE SEQUENCE [LARGE SCALE GENOMIC DNA]</scope>
    <source>
        <strain evidence="3 4">ICT_H3.1</strain>
    </source>
</reference>
<dbReference type="EMBL" id="JAMQBK010000062">
    <property type="protein sequence ID" value="MCM2373500.1"/>
    <property type="molecule type" value="Genomic_DNA"/>
</dbReference>
<sequence>MSTEPKKNLMQKKRTRTVIDREVQYGVIWKIAVHWMALFACNSIALVIWVGLFEQPDLSWKQTLSDSFRRFLPFFVITAALIPAFVVDTLKLTNRFAGPISRLRSELSNAAEGRPVRHLKFRDNDFWREIADGFNALIDRAGLSIDQQDASKAAK</sequence>
<organism evidence="3 4">
    <name type="scientific">Aporhodopirellula aestuarii</name>
    <dbReference type="NCBI Taxonomy" id="2950107"/>
    <lineage>
        <taxon>Bacteria</taxon>
        <taxon>Pseudomonadati</taxon>
        <taxon>Planctomycetota</taxon>
        <taxon>Planctomycetia</taxon>
        <taxon>Pirellulales</taxon>
        <taxon>Pirellulaceae</taxon>
        <taxon>Aporhodopirellula</taxon>
    </lineage>
</organism>
<protein>
    <recommendedName>
        <fullName evidence="2">HAMP domain-containing protein</fullName>
    </recommendedName>
</protein>
<feature type="transmembrane region" description="Helical" evidence="1">
    <location>
        <begin position="31"/>
        <end position="51"/>
    </location>
</feature>
<dbReference type="Proteomes" id="UP001202961">
    <property type="component" value="Unassembled WGS sequence"/>
</dbReference>
<evidence type="ECO:0000313" key="3">
    <source>
        <dbReference type="EMBL" id="MCM2373500.1"/>
    </source>
</evidence>
<dbReference type="PROSITE" id="PS50885">
    <property type="entry name" value="HAMP"/>
    <property type="match status" value="1"/>
</dbReference>
<evidence type="ECO:0000259" key="2">
    <source>
        <dbReference type="PROSITE" id="PS50885"/>
    </source>
</evidence>
<evidence type="ECO:0000313" key="4">
    <source>
        <dbReference type="Proteomes" id="UP001202961"/>
    </source>
</evidence>
<keyword evidence="1" id="KW-0472">Membrane</keyword>
<gene>
    <name evidence="3" type="ORF">NB063_23055</name>
</gene>
<keyword evidence="1" id="KW-1133">Transmembrane helix</keyword>
<feature type="transmembrane region" description="Helical" evidence="1">
    <location>
        <begin position="71"/>
        <end position="90"/>
    </location>
</feature>
<accession>A0ABT0U9A3</accession>
<proteinExistence type="predicted"/>
<comment type="caution">
    <text evidence="3">The sequence shown here is derived from an EMBL/GenBank/DDBJ whole genome shotgun (WGS) entry which is preliminary data.</text>
</comment>
<keyword evidence="4" id="KW-1185">Reference proteome</keyword>